<evidence type="ECO:0000259" key="2">
    <source>
        <dbReference type="Pfam" id="PF21784"/>
    </source>
</evidence>
<feature type="domain" description="4-fold beta flower" evidence="2">
    <location>
        <begin position="24"/>
        <end position="58"/>
    </location>
</feature>
<evidence type="ECO:0000256" key="1">
    <source>
        <dbReference type="SAM" id="SignalP"/>
    </source>
</evidence>
<dbReference type="EMBL" id="CP112887">
    <property type="protein sequence ID" value="WBW59114.1"/>
    <property type="molecule type" value="Genomic_DNA"/>
</dbReference>
<keyword evidence="4" id="KW-1185">Reference proteome</keyword>
<accession>A0AAJ5QRD8</accession>
<dbReference type="Pfam" id="PF21784">
    <property type="entry name" value="Bflower"/>
    <property type="match status" value="1"/>
</dbReference>
<name>A0AAJ5QRD8_9ENTR</name>
<feature type="signal peptide" evidence="1">
    <location>
        <begin position="1"/>
        <end position="18"/>
    </location>
</feature>
<dbReference type="RefSeq" id="WP_271206982.1">
    <property type="nucleotide sequence ID" value="NZ_CP112887.1"/>
</dbReference>
<proteinExistence type="predicted"/>
<gene>
    <name evidence="3" type="ORF">OR613_13725</name>
</gene>
<feature type="chain" id="PRO_5042477727" description="4-fold beta flower domain-containing protein" evidence="1">
    <location>
        <begin position="19"/>
        <end position="71"/>
    </location>
</feature>
<protein>
    <recommendedName>
        <fullName evidence="2">4-fold beta flower domain-containing protein</fullName>
    </recommendedName>
</protein>
<dbReference type="Proteomes" id="UP001210130">
    <property type="component" value="Chromosome"/>
</dbReference>
<keyword evidence="1" id="KW-0732">Signal</keyword>
<organism evidence="3 4">
    <name type="scientific">Klebsiella electrica</name>
    <dbReference type="NCBI Taxonomy" id="1259973"/>
    <lineage>
        <taxon>Bacteria</taxon>
        <taxon>Pseudomonadati</taxon>
        <taxon>Pseudomonadota</taxon>
        <taxon>Gammaproteobacteria</taxon>
        <taxon>Enterobacterales</taxon>
        <taxon>Enterobacteriaceae</taxon>
        <taxon>Klebsiella/Raoultella group</taxon>
        <taxon>Klebsiella</taxon>
    </lineage>
</organism>
<dbReference type="InterPro" id="IPR048911">
    <property type="entry name" value="Bflower"/>
</dbReference>
<dbReference type="AlphaFoldDB" id="A0AAJ5QRD8"/>
<evidence type="ECO:0000313" key="4">
    <source>
        <dbReference type="Proteomes" id="UP001210130"/>
    </source>
</evidence>
<reference evidence="3 4" key="1">
    <citation type="journal article" date="2023" name="Microbiol. Resour. Announc.">
        <title>Complete Genome Sequence of the First Colistin-Resistant Raoultella electrica Strain.</title>
        <authorList>
            <person name="Aldeia C."/>
            <person name="Campos-Madueno E.I."/>
            <person name="Sendi P."/>
            <person name="Endimiani A."/>
        </authorList>
    </citation>
    <scope>NUCLEOTIDE SEQUENCE [LARGE SCALE GENOMIC DNA]</scope>
    <source>
        <strain evidence="3 4">S2-IND-01-C</strain>
    </source>
</reference>
<sequence length="71" mass="7874">MKKLLLLPVLLFSTLVSAGNDLDLYDNQGDPVAYIALDDDLTIYSWDGAPGAYLKRSQKMSLMFMDSMAVI</sequence>
<evidence type="ECO:0000313" key="3">
    <source>
        <dbReference type="EMBL" id="WBW59114.1"/>
    </source>
</evidence>